<organism evidence="1 2">
    <name type="scientific">Coemansia nantahalensis</name>
    <dbReference type="NCBI Taxonomy" id="2789366"/>
    <lineage>
        <taxon>Eukaryota</taxon>
        <taxon>Fungi</taxon>
        <taxon>Fungi incertae sedis</taxon>
        <taxon>Zoopagomycota</taxon>
        <taxon>Kickxellomycotina</taxon>
        <taxon>Kickxellomycetes</taxon>
        <taxon>Kickxellales</taxon>
        <taxon>Kickxellaceae</taxon>
        <taxon>Coemansia</taxon>
    </lineage>
</organism>
<dbReference type="EMBL" id="JANBUJ010000003">
    <property type="protein sequence ID" value="KAJ2775744.1"/>
    <property type="molecule type" value="Genomic_DNA"/>
</dbReference>
<gene>
    <name evidence="1" type="primary">PRP8</name>
    <name evidence="1" type="ORF">IWQ57_000245</name>
</gene>
<evidence type="ECO:0000313" key="2">
    <source>
        <dbReference type="Proteomes" id="UP001140234"/>
    </source>
</evidence>
<protein>
    <submittedName>
        <fullName evidence="1">Pre-mRNA-splicing factor 8</fullName>
    </submittedName>
</protein>
<keyword evidence="2" id="KW-1185">Reference proteome</keyword>
<reference evidence="1" key="1">
    <citation type="submission" date="2022-07" db="EMBL/GenBank/DDBJ databases">
        <title>Phylogenomic reconstructions and comparative analyses of Kickxellomycotina fungi.</title>
        <authorList>
            <person name="Reynolds N.K."/>
            <person name="Stajich J.E."/>
            <person name="Barry K."/>
            <person name="Grigoriev I.V."/>
            <person name="Crous P."/>
            <person name="Smith M.E."/>
        </authorList>
    </citation>
    <scope>NUCLEOTIDE SEQUENCE</scope>
    <source>
        <strain evidence="1">CBS 109366</strain>
    </source>
</reference>
<proteinExistence type="predicted"/>
<dbReference type="Proteomes" id="UP001140234">
    <property type="component" value="Unassembled WGS sequence"/>
</dbReference>
<evidence type="ECO:0000313" key="1">
    <source>
        <dbReference type="EMBL" id="KAJ2775744.1"/>
    </source>
</evidence>
<name>A0ACC1K8M4_9FUNG</name>
<sequence>MAGSSKGSARSGREKGAKQQADDDMDPQYVPQELSAADVEKKAQEWRKANAKRYDTKRRMGFAEQEKADMPAEHLRKIIRDHGDMSARKFRHDKRVYLGALKYMPHAVLKLLENMPMPWEQVREVPVLYHVTGAITFVNEIPWVIEPVYMAQWGTMWIMMRREKRDRKHFRRMRFPPFDDEEPPLDYGDNLLDVEPLEAIQMELDEDDDAAVIDWLYDNKPLADEDAEDAAKSAVGRRVNGPTYRRWRLDLPAMASLHRLAGQLLSDMVDPNYFYLFDLNSFITAKCLNMAIPGGPRFEPMYKDVDPADEDWNEFNDINKIIIRQPIRTEYKVAFPHLYNSLPRKVRVSQYHTPAVQYVRAESPDLPAFYYDPVVNPISSRSLVSQFQDDARAVEDEIFGDGDEDDEFVLPQGAAAFLEDLPLETDNTANGIALYWAPHPFSTRSGHTRRAQDVPLVKDWYLEHCPAGMPVKVRVSYQKLLKNYVLNAIHSTPPRAQRKQYLLRQLRATKFFQSTEIDWVEAGLQVCRQGHNMLNLLIHRKRLNYLHLDYNFNLKPIKTLTTKERKKSRFGNAFHLCIAAGTPVSLASGLAVPIEAVRAGVALQCVSGAAHEKALGYTGRAADGAFQVHAAPQECLRIRCVDGTELVLTPTHPVLAVRSRAGATVGDAEYIPAGELTAAHSVVCSALYSVNDTPEADAGTDYELCGWKLAQRRDAVLALARVLGALTAGGDPECLRLQCELDVQQAQADMVAIAGEPGQLQRAPGLANPSAPGACLALALPEPVCRMARSVFGEPSAGALGVPGSIRDAPASVQREFIAAWWGCRSVARPSSETKTESVVEWIRGALATSFGIHAASSPGTGLRLSLHALAKYAESVGARYSCQILATLDVARRWNGYQTHAGSDAQCRTFDEFQRMVLPPWSQKPTPQTSLLIPIAQVAHEAERHVVYDITVPEHENFVAGSVVVHNCREILRLTKLIVDSHVQYRLGNVDAFQLADGLQYLFAHVGQLTGMYRYKYRLMRQIRACKDLKHLIYYRFNCFPEDHQILTAGGWMSLADVQQHFAQQPTLDVACYERGWLVYRSITADKVTVAEGTHDLVHIADRRTGEAHSAIDVVVTAGHRMWLRTGPASGQNPDALDAAHRDAPFGVVSAGDAYELRNTVGAHALAQFEASCSRGVEPVEDVEMPFMDLRLQTDDQISGFLELYGSWLACGSLTAAVERLAHAQRLPDSKIRRAVQYNALYELLEAHHGQPAYEVGGATQLPGWVLGGCTAKQLRHILCGLCPTSGAAGGGGYYTTQSAQLRDDLQLVCLHAGYSCHWSAGGDGQPRWTVVWTGDKEAARPTLSVSRDFAPAQRQCRVWCVTVPTLQQLIVVRRVQRVAADGAVEAASRPVVIGNTGPVGKGPGVGFWAPGWRVWLFFLRGIVPLLERWLGNLLARQFEGRNSKGVVKSLTKQRVDSHYDLELRAAVMHDILDMMPEGIRGNKSKVILQHLSEAWRCYKANIPWQVPGMPTPVENMILRYVKAKADWWTSVAHYNRERIRRGATVDKAVARRNCGRLTRLWLKSEQERQRSYLKGGPYVGAEEAVAIYTTAVHWLEARRFAPIPFPPLSYKHDPKLLVLALERLRESYSVQGHLNASQREELGLIEQAFDNPHECFAPGTLVKLASGRATPIEALAVGDELMGDDCLTSDGCRANAAYTPRRVRRVLHGAAADMFIVCYTPGQYASRCGAPSLRQQAESFTVTTGHFLTLQVRGSIVDMRVEEYMRLDDHEKAQCLLVRAGAIYPPQPPPLLDPYFLGLWLVAGDLAGPGVYIGRGERNVIDWLRCLAARLGLACLEYQLFAPPAIAAMAAATSGAFDLETIRSAAADSGSTDFSAKDGPLVPHSTLTSVDSATGIQHTVVTPPHPASYIQLDVVKVVLCAAGEHGGNGGQICSALREYGLLGGSDRRIPDAYLYGDLDTRRSVLAGLIDGSGCRQATGEPTAWEFQQPAARGALFDDAVALARSLGLGNLLAAHGPADERVIHVGGAGQELVPVLQPRRRLAPATPGSAGHAFSVVAAGTGEWYGCEVDGNHRFLLDDFTVVRNCLNRIKRLLLTQRAFKEVGIEFMDMYSHLVPVFDVEPLEKITDAYLDQYLWYEADKRRLWAPWVKPADAEPAPLLVYKWCQGLNNLDGAWETSNGESTVMLEAKLARVFEKVDLTLLNRLLRLVVDHNLADYMTAKNNVVISFKDMSHVNAYGMLRGLQFAPFMFQYYAMIIDLLLLGLPRASEMAGPPGAGHDFLQFADAATERRHPIRMYMRYIDRVFIVLRLDSDEARELVQRFLTENPDPNNANVVGYNNKRCWPRDSRMRLMRHDVNLGRAVFWDVKNRLPRSLTTVEWDDEATFVSVYSRDNPNLLFDMCGFEVRILPTARQATRAAPSDGAWALVDDRSKQRTATAFLRVDAASQQRFNNRIRQILMSSGSTTFTKVANKFNTALIGLMTYFREAVVHTREMLDLLVKAETKIQSRIMLGLNSKDCNRMPPVIFYCYAAGFRVRMADGSARVIEDVAVGDRVLGADGCARDVAHTMHGTAPLFRVALAPAPAERAASRISVQSICSGSSSDAGDATSSAAAGELLYDDAFLCNERHRLVILVDPRRRIRERTGPSQWAEAGAFVVESIELQYDAALGFTRPTVAQQTFEYNADFFGLADDAKALARRAATEHALRMRRLAAGAGASPSCVHMWHDRQKAAFRVTGRNFPGALPSPCRALYYGCMAVGRVFGSRAEARAAAAATAARPAPRHIEWPVSVGDYLAYVHHMDARGETPEPCLMGYGAAVEQWPDAGEAAADATDAEWRTLGRWICDSVAAGDLAPGVAKRVGLAESLCVPDGARGRLVGSSARARRALLDGMSDVCGTGACSSADAGRARVVVALALEHDDVLRLAYEVARSLGLATRARRSATHGVVEVGGTAGPVLFAVSMQPVRTGAYYGFQVAEGQSPLFCHADFVVGSNCPKELGGLGMLSMGHVLIPESDLRWSKQTDAGTSHFRAGMSHAEGQLIPNLFRYIQPWASEVADSQRVWAEYALKRQEATTQGRRLTLEDLEDAWDRGVPRINTLFSKDRHTLAYDKGWRIRGEWKQFQLAKANPFWWTHAKHDGKLWQLGSYRTDMIQALGGVECILEHSLFRGTYYPTWEGLFWQQQVTSVAGAMGQRQLTNAQRSGLNQIPNRRFTLWWSPTINRCLLPSTRVRMADGTTRAASAIRPGDCLLGPDSEPRTVASVHSGTDVLYEIRQDADLVDADAVSTISYVCNQHHILRLTTRVPPTISRVDETTFRVGYTVLPPAKADTLPGTCLLQWTDRTFTSPEPGVAEQKALMFQSIVGAAPMVWELEARLYSKLDPAIRKHTFQLAAPVLLENQRFAALCEQAGAIPEETEVAAQLTGLWLAGGAPDVCTGAFGELLRALGLHMRHTAVFPDWLSAEEIAVRECMLAGMLDYECIVVPSCEDKSDCSGCRDDVGPYSGESEAAVGSERLLDVQGELSKYCRVRFATVYRAAAVGAVALARSLGIMASVSTRPDEESCVHERPAFSVALQPCSALTSVLSRVAAADMKRPYPVRRLAVAFPFTVSPYGGDAVVSAMAGEPAVLVDRTPTEEDYAIIDTLGVAMLSRICTTFHIDIPGGAADGAAPEYESILRERVARRLPRETLRRIHSAQQSKGVGEYVGVTLDDARDPLFVLGNNAVVHNSDVYVGFQVQLDLTGIFMHGKLPTLKISYVSLFRSHAWQKSHESLILDLCQVLDNELEPLQIETVQKEAIHPRKSYKMNSSAADITCFASYKWPVSTPSMLMDPADRMDAGTTQKYWLDVQLRWGDFDSHDIERYTRTKFLGYTSDSMSIYPSPTGVVIGVDLAYNIYSAYGNWIPGMKPLLQQAMAKIMKASPALYVVRERIRKALQLFSSEPTESYLNSTNYAELFSHQTCWFIDDTNVYRVTVQKTFEGNLSTRPINGAMTVLNPRTGQCFIKVIHSSVWAGQKRLGQLAKWKTAEETVALMRSLPVEEQPNQLIVSRKGMLDPLEVTMVDFPNTTIRGSEMQLPLQALLKIEKIGDMILKATEPKMSLWSCYDNWLATISPYTAFSRLVLILRALHINTERAKIVLRPDKSTVTEPHHLWPTLTDEQWIKVENQLKDLILADYGKKNNVNVASLTASEIRDVILGMEIQAPSQQRQQIAEIEKQTREQSQLTALTTKSQNVHGDQIVVTTTSNYESQAFASKTEWRTRAIAAQNLLLRTKNLYVASDDVSDTAYTYVLPKNLLRRFIAIADARTQVAGYLYGLSPAAADQVKEIHAIVMVPQWATHLQVHLADQMPAHDHLRDLEPLGWIHTMPHELSHLAPQDVTIHARTLARTADKPRARWDGEKTIAMTCAFTPGSCSLAAYKLTPAGFEWGRENRDMTSPAPEGFSPACFERVQMLLSDRFMGFFMVPDDNGVWNYNFMGPAHRADMSYGLQLDIPRAFYDEAHRPSHFMTFADMETSAIDQADLEDEFA</sequence>
<accession>A0ACC1K8M4</accession>
<comment type="caution">
    <text evidence="1">The sequence shown here is derived from an EMBL/GenBank/DDBJ whole genome shotgun (WGS) entry which is preliminary data.</text>
</comment>